<reference evidence="5 6" key="1">
    <citation type="journal article" date="2019" name="Int. J. Syst. Evol. Microbiol.">
        <title>The Global Catalogue of Microorganisms (GCM) 10K type strain sequencing project: providing services to taxonomists for standard genome sequencing and annotation.</title>
        <authorList>
            <consortium name="The Broad Institute Genomics Platform"/>
            <consortium name="The Broad Institute Genome Sequencing Center for Infectious Disease"/>
            <person name="Wu L."/>
            <person name="Ma J."/>
        </authorList>
    </citation>
    <scope>NUCLEOTIDE SEQUENCE [LARGE SCALE GENOMIC DNA]</scope>
    <source>
        <strain evidence="5 6">XZGYJ-43</strain>
    </source>
</reference>
<dbReference type="Pfam" id="PF13378">
    <property type="entry name" value="MR_MLE_C"/>
    <property type="match status" value="1"/>
</dbReference>
<dbReference type="InterPro" id="IPR013341">
    <property type="entry name" value="Mandelate_racemase_N_dom"/>
</dbReference>
<organism evidence="5 6">
    <name type="scientific">Halospeciosus flavus</name>
    <dbReference type="NCBI Taxonomy" id="3032283"/>
    <lineage>
        <taxon>Archaea</taxon>
        <taxon>Methanobacteriati</taxon>
        <taxon>Methanobacteriota</taxon>
        <taxon>Stenosarchaea group</taxon>
        <taxon>Halobacteria</taxon>
        <taxon>Halobacteriales</taxon>
        <taxon>Halobacteriaceae</taxon>
        <taxon>Halospeciosus</taxon>
    </lineage>
</organism>
<keyword evidence="2" id="KW-0479">Metal-binding</keyword>
<dbReference type="Pfam" id="PF02746">
    <property type="entry name" value="MR_MLE_N"/>
    <property type="match status" value="1"/>
</dbReference>
<keyword evidence="6" id="KW-1185">Reference proteome</keyword>
<gene>
    <name evidence="5" type="ORF">ACFQJ9_04575</name>
</gene>
<dbReference type="AlphaFoldDB" id="A0ABD5Z0Y5"/>
<comment type="caution">
    <text evidence="5">The sequence shown here is derived from an EMBL/GenBank/DDBJ whole genome shotgun (WGS) entry which is preliminary data.</text>
</comment>
<dbReference type="Gene3D" id="3.30.390.10">
    <property type="entry name" value="Enolase-like, N-terminal domain"/>
    <property type="match status" value="1"/>
</dbReference>
<dbReference type="EMBL" id="JBHTAR010000011">
    <property type="protein sequence ID" value="MFC7198698.1"/>
    <property type="molecule type" value="Genomic_DNA"/>
</dbReference>
<dbReference type="PANTHER" id="PTHR13794:SF58">
    <property type="entry name" value="MITOCHONDRIAL ENOLASE SUPERFAMILY MEMBER 1"/>
    <property type="match status" value="1"/>
</dbReference>
<evidence type="ECO:0000256" key="3">
    <source>
        <dbReference type="ARBA" id="ARBA00022842"/>
    </source>
</evidence>
<evidence type="ECO:0000313" key="5">
    <source>
        <dbReference type="EMBL" id="MFC7198698.1"/>
    </source>
</evidence>
<dbReference type="CDD" id="cd03316">
    <property type="entry name" value="MR_like"/>
    <property type="match status" value="1"/>
</dbReference>
<dbReference type="SUPFAM" id="SSF54826">
    <property type="entry name" value="Enolase N-terminal domain-like"/>
    <property type="match status" value="1"/>
</dbReference>
<keyword evidence="3" id="KW-0460">Magnesium</keyword>
<dbReference type="GO" id="GO:0016836">
    <property type="term" value="F:hydro-lyase activity"/>
    <property type="evidence" value="ECO:0007669"/>
    <property type="project" value="UniProtKB-ARBA"/>
</dbReference>
<evidence type="ECO:0000256" key="2">
    <source>
        <dbReference type="ARBA" id="ARBA00022723"/>
    </source>
</evidence>
<comment type="cofactor">
    <cofactor evidence="1">
        <name>Mg(2+)</name>
        <dbReference type="ChEBI" id="CHEBI:18420"/>
    </cofactor>
</comment>
<dbReference type="RefSeq" id="WP_279528657.1">
    <property type="nucleotide sequence ID" value="NZ_CP122312.1"/>
</dbReference>
<evidence type="ECO:0000313" key="6">
    <source>
        <dbReference type="Proteomes" id="UP001596447"/>
    </source>
</evidence>
<dbReference type="InterPro" id="IPR013342">
    <property type="entry name" value="Mandelate_racemase_C"/>
</dbReference>
<feature type="domain" description="Mandelate racemase/muconate lactonizing enzyme C-terminal" evidence="4">
    <location>
        <begin position="146"/>
        <end position="241"/>
    </location>
</feature>
<name>A0ABD5Z0Y5_9EURY</name>
<dbReference type="GO" id="GO:0046872">
    <property type="term" value="F:metal ion binding"/>
    <property type="evidence" value="ECO:0007669"/>
    <property type="project" value="UniProtKB-KW"/>
</dbReference>
<dbReference type="InterPro" id="IPR046945">
    <property type="entry name" value="RHMD-like"/>
</dbReference>
<accession>A0ABD5Z0Y5</accession>
<evidence type="ECO:0000256" key="1">
    <source>
        <dbReference type="ARBA" id="ARBA00001946"/>
    </source>
</evidence>
<sequence>MEITDVRVERLGLDLDEPAGLSRDRAIESRGAAIVLVETDTGITGIGEGVGPEPSIVETIVEEKYRSRLVGEDPLDVERLWQELLTEDLYWDREGQGVSAASGVDIALWDVAGKYHGEPVHRLLGGDTTDDGRLQAYASDLFFDDPEVMAERAAGYVERGFPAVKTHLGRGLDADEERVAALRETIGDAELLVDVNCGYDYPEALRVGRMLADYDVFWYEEPLSPYDTDGLAELRRELDTPVATGENTYTKWSFRDLFEERAVDYAMPDVMRCGGITELRKVCALGEAFDVTVSPHSFSSGVGLAATMQVMASSPACEWLEFDVTGYDLYESLLVSDLDVDDAGRVAVPTDPGIGATLPDDVLAEYGV</sequence>
<dbReference type="Proteomes" id="UP001596447">
    <property type="component" value="Unassembled WGS sequence"/>
</dbReference>
<dbReference type="InterPro" id="IPR036849">
    <property type="entry name" value="Enolase-like_C_sf"/>
</dbReference>
<dbReference type="SUPFAM" id="SSF51604">
    <property type="entry name" value="Enolase C-terminal domain-like"/>
    <property type="match status" value="1"/>
</dbReference>
<dbReference type="Gene3D" id="3.20.20.120">
    <property type="entry name" value="Enolase-like C-terminal domain"/>
    <property type="match status" value="1"/>
</dbReference>
<dbReference type="SFLD" id="SFLDS00001">
    <property type="entry name" value="Enolase"/>
    <property type="match status" value="1"/>
</dbReference>
<dbReference type="InterPro" id="IPR029065">
    <property type="entry name" value="Enolase_C-like"/>
</dbReference>
<dbReference type="SMART" id="SM00922">
    <property type="entry name" value="MR_MLE"/>
    <property type="match status" value="1"/>
</dbReference>
<evidence type="ECO:0000259" key="4">
    <source>
        <dbReference type="SMART" id="SM00922"/>
    </source>
</evidence>
<proteinExistence type="predicted"/>
<dbReference type="PANTHER" id="PTHR13794">
    <property type="entry name" value="ENOLASE SUPERFAMILY, MANDELATE RACEMASE"/>
    <property type="match status" value="1"/>
</dbReference>
<protein>
    <submittedName>
        <fullName evidence="5">Mandelate racemase/muconate lactonizing enzyme family protein</fullName>
    </submittedName>
</protein>
<dbReference type="SFLD" id="SFLDG00179">
    <property type="entry name" value="mandelate_racemase"/>
    <property type="match status" value="1"/>
</dbReference>
<dbReference type="InterPro" id="IPR029017">
    <property type="entry name" value="Enolase-like_N"/>
</dbReference>